<feature type="binding site" evidence="3">
    <location>
        <begin position="60"/>
        <end position="62"/>
    </location>
    <ligand>
        <name>substrate</name>
    </ligand>
</feature>
<proteinExistence type="inferred from homology"/>
<keyword evidence="6" id="KW-1185">Reference proteome</keyword>
<dbReference type="InterPro" id="IPR036412">
    <property type="entry name" value="HAD-like_sf"/>
</dbReference>
<feature type="binding site" evidence="3">
    <location>
        <position position="203"/>
    </location>
    <ligand>
        <name>substrate</name>
    </ligand>
</feature>
<accession>B3RLA7</accession>
<dbReference type="SUPFAM" id="SSF56784">
    <property type="entry name" value="HAD-like"/>
    <property type="match status" value="1"/>
</dbReference>
<evidence type="ECO:0008006" key="7">
    <source>
        <dbReference type="Google" id="ProtNLM"/>
    </source>
</evidence>
<evidence type="ECO:0000256" key="4">
    <source>
        <dbReference type="PIRSR" id="PIRSR000915-3"/>
    </source>
</evidence>
<dbReference type="InterPro" id="IPR006357">
    <property type="entry name" value="HAD-SF_hydro_IIA"/>
</dbReference>
<keyword evidence="4" id="KW-0479">Metal-binding</keyword>
<evidence type="ECO:0000256" key="1">
    <source>
        <dbReference type="PIRNR" id="PIRNR000915"/>
    </source>
</evidence>
<dbReference type="OrthoDB" id="413953at2759"/>
<organism evidence="5 6">
    <name type="scientific">Trichoplax adhaerens</name>
    <name type="common">Trichoplax reptans</name>
    <dbReference type="NCBI Taxonomy" id="10228"/>
    <lineage>
        <taxon>Eukaryota</taxon>
        <taxon>Metazoa</taxon>
        <taxon>Placozoa</taxon>
        <taxon>Uniplacotomia</taxon>
        <taxon>Trichoplacea</taxon>
        <taxon>Trichoplacidae</taxon>
        <taxon>Trichoplax</taxon>
    </lineage>
</organism>
<evidence type="ECO:0000313" key="5">
    <source>
        <dbReference type="EMBL" id="EDV28734.1"/>
    </source>
</evidence>
<feature type="active site" description="Proton donor" evidence="2">
    <location>
        <position position="29"/>
    </location>
</feature>
<dbReference type="PANTHER" id="PTHR19288">
    <property type="entry name" value="4-NITROPHENYLPHOSPHATASE-RELATED"/>
    <property type="match status" value="1"/>
</dbReference>
<dbReference type="PIRSF" id="PIRSF000915">
    <property type="entry name" value="PGP-type_phosphatase"/>
    <property type="match status" value="1"/>
</dbReference>
<dbReference type="Proteomes" id="UP000009022">
    <property type="component" value="Unassembled WGS sequence"/>
</dbReference>
<dbReference type="PhylomeDB" id="B3RLA7"/>
<dbReference type="Pfam" id="PF13344">
    <property type="entry name" value="Hydrolase_6"/>
    <property type="match status" value="1"/>
</dbReference>
<dbReference type="STRING" id="10228.B3RLA7"/>
<evidence type="ECO:0000313" key="6">
    <source>
        <dbReference type="Proteomes" id="UP000009022"/>
    </source>
</evidence>
<comment type="similarity">
    <text evidence="1">Belongs to the HAD-like hydrolase superfamily.</text>
</comment>
<dbReference type="GO" id="GO:0046872">
    <property type="term" value="F:metal ion binding"/>
    <property type="evidence" value="ECO:0007669"/>
    <property type="project" value="UniProtKB-KW"/>
</dbReference>
<keyword evidence="1" id="KW-0378">Hydrolase</keyword>
<feature type="binding site" evidence="4">
    <location>
        <position position="29"/>
    </location>
    <ligand>
        <name>Mg(2+)</name>
        <dbReference type="ChEBI" id="CHEBI:18420"/>
    </ligand>
</feature>
<dbReference type="AlphaFoldDB" id="B3RLA7"/>
<feature type="active site" description="Proton donor" evidence="2">
    <location>
        <position position="27"/>
    </location>
</feature>
<reference evidence="5 6" key="1">
    <citation type="journal article" date="2008" name="Nature">
        <title>The Trichoplax genome and the nature of placozoans.</title>
        <authorList>
            <person name="Srivastava M."/>
            <person name="Begovic E."/>
            <person name="Chapman J."/>
            <person name="Putnam N.H."/>
            <person name="Hellsten U."/>
            <person name="Kawashima T."/>
            <person name="Kuo A."/>
            <person name="Mitros T."/>
            <person name="Salamov A."/>
            <person name="Carpenter M.L."/>
            <person name="Signorovitch A.Y."/>
            <person name="Moreno M.A."/>
            <person name="Kamm K."/>
            <person name="Grimwood J."/>
            <person name="Schmutz J."/>
            <person name="Shapiro H."/>
            <person name="Grigoriev I.V."/>
            <person name="Buss L.W."/>
            <person name="Schierwater B."/>
            <person name="Dellaporta S.L."/>
            <person name="Rokhsar D.S."/>
        </authorList>
    </citation>
    <scope>NUCLEOTIDE SEQUENCE [LARGE SCALE GENOMIC DNA]</scope>
    <source>
        <strain evidence="5 6">Grell-BS-1999</strain>
    </source>
</reference>
<dbReference type="GeneID" id="6749927"/>
<evidence type="ECO:0000256" key="2">
    <source>
        <dbReference type="PIRSR" id="PIRSR000915-1"/>
    </source>
</evidence>
<dbReference type="EMBL" id="DS985241">
    <property type="protein sequence ID" value="EDV28734.1"/>
    <property type="molecule type" value="Genomic_DNA"/>
</dbReference>
<dbReference type="NCBIfam" id="TIGR01460">
    <property type="entry name" value="HAD-SF-IIA"/>
    <property type="match status" value="1"/>
</dbReference>
<dbReference type="Pfam" id="PF13242">
    <property type="entry name" value="Hydrolase_like"/>
    <property type="match status" value="1"/>
</dbReference>
<dbReference type="RefSeq" id="XP_002107936.1">
    <property type="nucleotide sequence ID" value="XM_002107900.1"/>
</dbReference>
<sequence length="283" mass="31240">MTDSKGRLMQGEQTDEFLSGIDTFFFDCDGVIWLGNEAIAGAVETVNKLRAKGKRIFFVSNNSSKSVASYMKKFQRFGIEAYPDEIYGTAKVTAWYIKNKLNFTGKVYLLGSESMAEEFDALDISHTGTGIGAVVQGLDIHVNYMKMIKATSYLAKESCLLIVTNEDDRLPVRGSNIVIPGTGSIGAILRVASRRQDRILIGKPNRNIYDCILSKHSINPESSCMIGDRIDTDIAFGIKCGFKTILVYSGVSTADEVEALRKKSPEMLPDYCLPTLADLMRIP</sequence>
<comment type="cofactor">
    <cofactor evidence="4">
        <name>Mg(2+)</name>
        <dbReference type="ChEBI" id="CHEBI:18420"/>
    </cofactor>
    <text evidence="4">Divalent metal ions. Mg(2+) is the most effective.</text>
</comment>
<dbReference type="InParanoid" id="B3RLA7"/>
<feature type="binding site" evidence="4">
    <location>
        <position position="27"/>
    </location>
    <ligand>
        <name>Mg(2+)</name>
        <dbReference type="ChEBI" id="CHEBI:18420"/>
    </ligand>
</feature>
<gene>
    <name evidence="5" type="ORF">TRIADDRAFT_51940</name>
</gene>
<dbReference type="KEGG" id="tad:TRIADDRAFT_51940"/>
<dbReference type="eggNOG" id="KOG2882">
    <property type="taxonomic scope" value="Eukaryota"/>
</dbReference>
<feature type="binding site" evidence="4">
    <location>
        <position position="228"/>
    </location>
    <ligand>
        <name>Mg(2+)</name>
        <dbReference type="ChEBI" id="CHEBI:18420"/>
    </ligand>
</feature>
<dbReference type="GO" id="GO:0005737">
    <property type="term" value="C:cytoplasm"/>
    <property type="evidence" value="ECO:0000318"/>
    <property type="project" value="GO_Central"/>
</dbReference>
<keyword evidence="4" id="KW-0460">Magnesium</keyword>
<dbReference type="Gene3D" id="3.40.50.1000">
    <property type="entry name" value="HAD superfamily/HAD-like"/>
    <property type="match status" value="2"/>
</dbReference>
<dbReference type="CDD" id="cd07510">
    <property type="entry name" value="HAD_Pase_UmpH-like"/>
    <property type="match status" value="1"/>
</dbReference>
<dbReference type="PANTHER" id="PTHR19288:SF93">
    <property type="entry name" value="FI11325P-RELATED"/>
    <property type="match status" value="1"/>
</dbReference>
<dbReference type="InterPro" id="IPR023214">
    <property type="entry name" value="HAD_sf"/>
</dbReference>
<dbReference type="FunCoup" id="B3RLA7">
    <property type="interactions" value="853"/>
</dbReference>
<protein>
    <recommendedName>
        <fullName evidence="7">4-nitrophenylphosphatase</fullName>
    </recommendedName>
</protein>
<dbReference type="HOGENOM" id="CLU_043473_0_0_1"/>
<name>B3RLA7_TRIAD</name>
<evidence type="ECO:0000256" key="3">
    <source>
        <dbReference type="PIRSR" id="PIRSR000915-2"/>
    </source>
</evidence>
<dbReference type="OMA" id="PPMHRET"/>
<dbReference type="CTD" id="6749927"/>
<dbReference type="GO" id="GO:0016791">
    <property type="term" value="F:phosphatase activity"/>
    <property type="evidence" value="ECO:0000318"/>
    <property type="project" value="GO_Central"/>
</dbReference>